<name>A0A2P2DHV4_9LEPT</name>
<accession>A0A2P2DHV4</accession>
<evidence type="ECO:0000313" key="2">
    <source>
        <dbReference type="Proteomes" id="UP000245206"/>
    </source>
</evidence>
<comment type="caution">
    <text evidence="1">The sequence shown here is derived from an EMBL/GenBank/DDBJ whole genome shotgun (WGS) entry which is preliminary data.</text>
</comment>
<evidence type="ECO:0000313" key="1">
    <source>
        <dbReference type="EMBL" id="GBF44223.1"/>
    </source>
</evidence>
<dbReference type="EMBL" id="BFAZ01000010">
    <property type="protein sequence ID" value="GBF44223.1"/>
    <property type="molecule type" value="Genomic_DNA"/>
</dbReference>
<dbReference type="AlphaFoldDB" id="A0A2P2DHV4"/>
<protein>
    <recommendedName>
        <fullName evidence="3">VanZ family protein</fullName>
    </recommendedName>
</protein>
<sequence length="164" mass="18605">MSSILPGGKLPGNFMEKKPYPFLPFEDSLVGEKALLVWQDSHHSEKNLKDHLLMALELREDQLVFTPNAIKQKLMVSYPSEIRNLITNNQTSEIPKLLIAIAKGNTPSNSQPALDICFELIEWLLTGFDLDEVLRETLSLLFGITLSIEFLTSVRAEYFKELRG</sequence>
<reference evidence="2" key="1">
    <citation type="journal article" date="2019" name="Microbiol. Immunol.">
        <title>Molecular and phenotypic characterization of Leptospira johnsonii sp. nov., Leptospira ellinghausenii sp. nov. and Leptospira ryugenii sp. nov. isolated from soil and water in Japan.</title>
        <authorList>
            <person name="Masuzawa T."/>
            <person name="Saito M."/>
            <person name="Nakao R."/>
            <person name="Nikaido Y."/>
            <person name="Matsumoto M."/>
            <person name="Ogawa M."/>
            <person name="Yokoyama M."/>
            <person name="Hidaka Y."/>
            <person name="Tomita J."/>
            <person name="Sakakibara K."/>
            <person name="Suzuki K."/>
            <person name="Yasuda S."/>
            <person name="Sato H."/>
            <person name="Yamaguchi M."/>
            <person name="Yoshida S.I."/>
            <person name="Koizumi N."/>
            <person name="Kawamura Y."/>
        </authorList>
    </citation>
    <scope>NUCLEOTIDE SEQUENCE [LARGE SCALE GENOMIC DNA]</scope>
    <source>
        <strain evidence="2">E18</strain>
    </source>
</reference>
<proteinExistence type="predicted"/>
<keyword evidence="2" id="KW-1185">Reference proteome</keyword>
<dbReference type="Proteomes" id="UP000245206">
    <property type="component" value="Unassembled WGS sequence"/>
</dbReference>
<organism evidence="1 2">
    <name type="scientific">Leptospira ellinghausenii</name>
    <dbReference type="NCBI Taxonomy" id="1917822"/>
    <lineage>
        <taxon>Bacteria</taxon>
        <taxon>Pseudomonadati</taxon>
        <taxon>Spirochaetota</taxon>
        <taxon>Spirochaetia</taxon>
        <taxon>Leptospirales</taxon>
        <taxon>Leptospiraceae</taxon>
        <taxon>Leptospira</taxon>
    </lineage>
</organism>
<evidence type="ECO:0008006" key="3">
    <source>
        <dbReference type="Google" id="ProtNLM"/>
    </source>
</evidence>
<gene>
    <name evidence="1" type="ORF">LPTSP2_35260</name>
</gene>